<dbReference type="RefSeq" id="WP_145434260.1">
    <property type="nucleotide sequence ID" value="NZ_CP036339.1"/>
</dbReference>
<keyword evidence="1" id="KW-1133">Transmembrane helix</keyword>
<dbReference type="EMBL" id="CP036339">
    <property type="protein sequence ID" value="QDT74521.1"/>
    <property type="molecule type" value="Genomic_DNA"/>
</dbReference>
<feature type="transmembrane region" description="Helical" evidence="1">
    <location>
        <begin position="6"/>
        <end position="25"/>
    </location>
</feature>
<dbReference type="Proteomes" id="UP000317909">
    <property type="component" value="Chromosome"/>
</dbReference>
<gene>
    <name evidence="2" type="ORF">I41_37180</name>
</gene>
<keyword evidence="1" id="KW-0812">Transmembrane</keyword>
<evidence type="ECO:0000313" key="3">
    <source>
        <dbReference type="Proteomes" id="UP000317909"/>
    </source>
</evidence>
<accession>A0A517U1K7</accession>
<proteinExistence type="predicted"/>
<evidence type="ECO:0000256" key="1">
    <source>
        <dbReference type="SAM" id="Phobius"/>
    </source>
</evidence>
<sequence>MAKYVRYALASVCFAASVACLALWWRSMTRWDALYLPNNFPAKHRLSLSSVQGMLEAKCIELGPSYSGEWAHYSSPTEIAAYYMYPDIHTRESFGGWDARKAGVTKTRAIFIWFPHWYAALIFALLGVGVLRFRRQFSIRSAMICLTVVAALLGMAVVL</sequence>
<feature type="transmembrane region" description="Helical" evidence="1">
    <location>
        <begin position="137"/>
        <end position="158"/>
    </location>
</feature>
<organism evidence="2 3">
    <name type="scientific">Lacipirellula limnantheis</name>
    <dbReference type="NCBI Taxonomy" id="2528024"/>
    <lineage>
        <taxon>Bacteria</taxon>
        <taxon>Pseudomonadati</taxon>
        <taxon>Planctomycetota</taxon>
        <taxon>Planctomycetia</taxon>
        <taxon>Pirellulales</taxon>
        <taxon>Lacipirellulaceae</taxon>
        <taxon>Lacipirellula</taxon>
    </lineage>
</organism>
<evidence type="ECO:0000313" key="2">
    <source>
        <dbReference type="EMBL" id="QDT74521.1"/>
    </source>
</evidence>
<dbReference type="AlphaFoldDB" id="A0A517U1K7"/>
<name>A0A517U1K7_9BACT</name>
<keyword evidence="3" id="KW-1185">Reference proteome</keyword>
<protein>
    <submittedName>
        <fullName evidence="2">Uncharacterized protein</fullName>
    </submittedName>
</protein>
<feature type="transmembrane region" description="Helical" evidence="1">
    <location>
        <begin position="110"/>
        <end position="131"/>
    </location>
</feature>
<dbReference type="KEGG" id="llh:I41_37180"/>
<keyword evidence="1" id="KW-0472">Membrane</keyword>
<reference evidence="2 3" key="1">
    <citation type="submission" date="2019-02" db="EMBL/GenBank/DDBJ databases">
        <title>Deep-cultivation of Planctomycetes and their phenomic and genomic characterization uncovers novel biology.</title>
        <authorList>
            <person name="Wiegand S."/>
            <person name="Jogler M."/>
            <person name="Boedeker C."/>
            <person name="Pinto D."/>
            <person name="Vollmers J."/>
            <person name="Rivas-Marin E."/>
            <person name="Kohn T."/>
            <person name="Peeters S.H."/>
            <person name="Heuer A."/>
            <person name="Rast P."/>
            <person name="Oberbeckmann S."/>
            <person name="Bunk B."/>
            <person name="Jeske O."/>
            <person name="Meyerdierks A."/>
            <person name="Storesund J.E."/>
            <person name="Kallscheuer N."/>
            <person name="Luecker S."/>
            <person name="Lage O.M."/>
            <person name="Pohl T."/>
            <person name="Merkel B.J."/>
            <person name="Hornburger P."/>
            <person name="Mueller R.-W."/>
            <person name="Bruemmer F."/>
            <person name="Labrenz M."/>
            <person name="Spormann A.M."/>
            <person name="Op den Camp H."/>
            <person name="Overmann J."/>
            <person name="Amann R."/>
            <person name="Jetten M.S.M."/>
            <person name="Mascher T."/>
            <person name="Medema M.H."/>
            <person name="Devos D.P."/>
            <person name="Kaster A.-K."/>
            <person name="Ovreas L."/>
            <person name="Rohde M."/>
            <person name="Galperin M.Y."/>
            <person name="Jogler C."/>
        </authorList>
    </citation>
    <scope>NUCLEOTIDE SEQUENCE [LARGE SCALE GENOMIC DNA]</scope>
    <source>
        <strain evidence="2 3">I41</strain>
    </source>
</reference>
<dbReference type="PROSITE" id="PS51257">
    <property type="entry name" value="PROKAR_LIPOPROTEIN"/>
    <property type="match status" value="1"/>
</dbReference>